<name>A0A7C4CE08_UNCW3</name>
<evidence type="ECO:0000313" key="2">
    <source>
        <dbReference type="EMBL" id="HGK28304.1"/>
    </source>
</evidence>
<dbReference type="InterPro" id="IPR015032">
    <property type="entry name" value="ThsB__TIR-like_domain"/>
</dbReference>
<sequence length="165" mass="18530">MVRRVFYSFHYEPDSWRAGQVRGMGVIEGNAPVSDNDWEAVTRGGDAAIQEWIEEQMSGKSCVVVLIGTNTASRKWVKYEIRKAWHEGKGVLGVYVHNLKDSNGNQAAKGANPFDAVPREGTNMMLSSVVEAYDPPFTISKYVYNYIKENLADWVERAIARRAAL</sequence>
<accession>A0A7C4CE08</accession>
<organism evidence="2">
    <name type="scientific">candidate division WOR-3 bacterium</name>
    <dbReference type="NCBI Taxonomy" id="2052148"/>
    <lineage>
        <taxon>Bacteria</taxon>
        <taxon>Bacteria division WOR-3</taxon>
    </lineage>
</organism>
<protein>
    <recommendedName>
        <fullName evidence="1">Thoeris protein ThsB TIR-like domain-containing protein</fullName>
    </recommendedName>
</protein>
<comment type="caution">
    <text evidence="2">The sequence shown here is derived from an EMBL/GenBank/DDBJ whole genome shotgun (WGS) entry which is preliminary data.</text>
</comment>
<dbReference type="AlphaFoldDB" id="A0A7C4CE08"/>
<reference evidence="2" key="1">
    <citation type="journal article" date="2020" name="mSystems">
        <title>Genome- and Community-Level Interaction Insights into Carbon Utilization and Element Cycling Functions of Hydrothermarchaeota in Hydrothermal Sediment.</title>
        <authorList>
            <person name="Zhou Z."/>
            <person name="Liu Y."/>
            <person name="Xu W."/>
            <person name="Pan J."/>
            <person name="Luo Z.H."/>
            <person name="Li M."/>
        </authorList>
    </citation>
    <scope>NUCLEOTIDE SEQUENCE [LARGE SCALE GENOMIC DNA]</scope>
    <source>
        <strain evidence="2">SpSt-488</strain>
    </source>
</reference>
<dbReference type="Gene3D" id="3.40.50.9200">
    <property type="entry name" value="Hypothetical protein MTH538"/>
    <property type="match status" value="1"/>
</dbReference>
<dbReference type="Pfam" id="PF08937">
    <property type="entry name" value="ThsB_TIR"/>
    <property type="match status" value="1"/>
</dbReference>
<feature type="domain" description="Thoeris protein ThsB TIR-like" evidence="1">
    <location>
        <begin position="6"/>
        <end position="100"/>
    </location>
</feature>
<dbReference type="InterPro" id="IPR036490">
    <property type="entry name" value="ThsB_TIR-like_sf"/>
</dbReference>
<dbReference type="SUPFAM" id="SSF52206">
    <property type="entry name" value="Hypothetical protein MTH538"/>
    <property type="match status" value="1"/>
</dbReference>
<gene>
    <name evidence="2" type="ORF">ENS41_05045</name>
</gene>
<dbReference type="EMBL" id="DSUT01000102">
    <property type="protein sequence ID" value="HGK28304.1"/>
    <property type="molecule type" value="Genomic_DNA"/>
</dbReference>
<evidence type="ECO:0000259" key="1">
    <source>
        <dbReference type="Pfam" id="PF08937"/>
    </source>
</evidence>
<proteinExistence type="predicted"/>